<dbReference type="RefSeq" id="WP_153665114.1">
    <property type="nucleotide sequence ID" value="NZ_JAAIKR010000012.1"/>
</dbReference>
<name>A0ABS5I459_9GAMM</name>
<dbReference type="Proteomes" id="UP000811844">
    <property type="component" value="Unassembled WGS sequence"/>
</dbReference>
<proteinExistence type="predicted"/>
<protein>
    <submittedName>
        <fullName evidence="1">Uncharacterized protein</fullName>
    </submittedName>
</protein>
<organism evidence="1 2">
    <name type="scientific">Shewanella intestini</name>
    <dbReference type="NCBI Taxonomy" id="2017544"/>
    <lineage>
        <taxon>Bacteria</taxon>
        <taxon>Pseudomonadati</taxon>
        <taxon>Pseudomonadota</taxon>
        <taxon>Gammaproteobacteria</taxon>
        <taxon>Alteromonadales</taxon>
        <taxon>Shewanellaceae</taxon>
        <taxon>Shewanella</taxon>
    </lineage>
</organism>
<evidence type="ECO:0000313" key="1">
    <source>
        <dbReference type="EMBL" id="MBR9728807.1"/>
    </source>
</evidence>
<keyword evidence="2" id="KW-1185">Reference proteome</keyword>
<reference evidence="1 2" key="1">
    <citation type="submission" date="2020-02" db="EMBL/GenBank/DDBJ databases">
        <title>Shewanella WXL01 sp. nov., a marine bacterium isolated from green algae in Luhuitou Fringing Reef (Northern South China Sea).</title>
        <authorList>
            <person name="Wang X."/>
        </authorList>
    </citation>
    <scope>NUCLEOTIDE SEQUENCE [LARGE SCALE GENOMIC DNA]</scope>
    <source>
        <strain evidence="1 2">MCCC 1A01895</strain>
    </source>
</reference>
<sequence>MNCYVHKTQQRLRVRSEFIRENKLQVCTLIEQLELIDAVKHVKHQQYAGSVAITFDNKELDCDSLLEILESHGWLVENNKPSFVETAVTTGTKTFVKGVAGIALSRLVGPAVSKMIMSAA</sequence>
<comment type="caution">
    <text evidence="1">The sequence shown here is derived from an EMBL/GenBank/DDBJ whole genome shotgun (WGS) entry which is preliminary data.</text>
</comment>
<accession>A0ABS5I459</accession>
<dbReference type="EMBL" id="JAAIKR010000012">
    <property type="protein sequence ID" value="MBR9728807.1"/>
    <property type="molecule type" value="Genomic_DNA"/>
</dbReference>
<dbReference type="Pfam" id="PF19991">
    <property type="entry name" value="HMA_2"/>
    <property type="match status" value="1"/>
</dbReference>
<gene>
    <name evidence="1" type="ORF">G3R48_12550</name>
</gene>
<evidence type="ECO:0000313" key="2">
    <source>
        <dbReference type="Proteomes" id="UP000811844"/>
    </source>
</evidence>